<dbReference type="InterPro" id="IPR050471">
    <property type="entry name" value="AB_hydrolase"/>
</dbReference>
<feature type="region of interest" description="Disordered" evidence="1">
    <location>
        <begin position="1"/>
        <end position="35"/>
    </location>
</feature>
<dbReference type="PANTHER" id="PTHR43433">
    <property type="entry name" value="HYDROLASE, ALPHA/BETA FOLD FAMILY PROTEIN"/>
    <property type="match status" value="1"/>
</dbReference>
<organism evidence="3 4">
    <name type="scientific">Gordonia asplenii</name>
    <dbReference type="NCBI Taxonomy" id="2725283"/>
    <lineage>
        <taxon>Bacteria</taxon>
        <taxon>Bacillati</taxon>
        <taxon>Actinomycetota</taxon>
        <taxon>Actinomycetes</taxon>
        <taxon>Mycobacteriales</taxon>
        <taxon>Gordoniaceae</taxon>
        <taxon>Gordonia</taxon>
    </lineage>
</organism>
<dbReference type="Gene3D" id="3.40.50.1820">
    <property type="entry name" value="alpha/beta hydrolase"/>
    <property type="match status" value="1"/>
</dbReference>
<dbReference type="AlphaFoldDB" id="A0A848KV43"/>
<keyword evidence="4" id="KW-1185">Reference proteome</keyword>
<dbReference type="PANTHER" id="PTHR43433:SF5">
    <property type="entry name" value="AB HYDROLASE-1 DOMAIN-CONTAINING PROTEIN"/>
    <property type="match status" value="1"/>
</dbReference>
<evidence type="ECO:0000256" key="1">
    <source>
        <dbReference type="SAM" id="MobiDB-lite"/>
    </source>
</evidence>
<evidence type="ECO:0000259" key="2">
    <source>
        <dbReference type="Pfam" id="PF12697"/>
    </source>
</evidence>
<dbReference type="InterPro" id="IPR029058">
    <property type="entry name" value="AB_hydrolase_fold"/>
</dbReference>
<dbReference type="SUPFAM" id="SSF53474">
    <property type="entry name" value="alpha/beta-Hydrolases"/>
    <property type="match status" value="1"/>
</dbReference>
<dbReference type="GO" id="GO:0016787">
    <property type="term" value="F:hydrolase activity"/>
    <property type="evidence" value="ECO:0007669"/>
    <property type="project" value="UniProtKB-KW"/>
</dbReference>
<accession>A0A848KV43</accession>
<proteinExistence type="predicted"/>
<name>A0A848KV43_9ACTN</name>
<comment type="caution">
    <text evidence="3">The sequence shown here is derived from an EMBL/GenBank/DDBJ whole genome shotgun (WGS) entry which is preliminary data.</text>
</comment>
<protein>
    <submittedName>
        <fullName evidence="3">Alpha/beta hydrolase</fullName>
    </submittedName>
</protein>
<keyword evidence="3" id="KW-0378">Hydrolase</keyword>
<reference evidence="3 4" key="1">
    <citation type="submission" date="2020-04" db="EMBL/GenBank/DDBJ databases">
        <title>Gordonia sp. nov. TBRC 11910.</title>
        <authorList>
            <person name="Suriyachadkun C."/>
        </authorList>
    </citation>
    <scope>NUCLEOTIDE SEQUENCE [LARGE SCALE GENOMIC DNA]</scope>
    <source>
        <strain evidence="3 4">TBRC 11910</strain>
    </source>
</reference>
<dbReference type="Pfam" id="PF12697">
    <property type="entry name" value="Abhydrolase_6"/>
    <property type="match status" value="1"/>
</dbReference>
<sequence>MWRAGTGSVRSLGAATASGVTRRATKRRKARRDVGLADPHADENFRAIYDDEALTVVTDDGLRLAVRRVGPAEPDLTLVFVHGFSLRMASWHFQRFALEKRWADEDMSIAMVFFDHRGHGKSDAAPDDTCTISQLGDDVAAVIRQMAPSGPVVLVGHSMGGMSIMGAARRHPGLFAPDGRVVGAGLIATAARGLTEAGLGEGLSNPVIDGFRLAVRRAPRVVQAGRGRTRRLLMPVLLAASWGPDFYSPATDRAVESMLQNTPIHTIVNFLHALESHDESDALSLLATLPTIVVCGDEDRMTPYYNSYDLYGELGSTTRLTIVQGAGHMVLMEQPDTVTEPIAELVIRVLGQRDPKVDKGITRSRVGWRG</sequence>
<gene>
    <name evidence="3" type="ORF">HH308_14420</name>
</gene>
<evidence type="ECO:0000313" key="3">
    <source>
        <dbReference type="EMBL" id="NMO02410.1"/>
    </source>
</evidence>
<feature type="domain" description="AB hydrolase-1" evidence="2">
    <location>
        <begin position="78"/>
        <end position="338"/>
    </location>
</feature>
<dbReference type="InterPro" id="IPR000073">
    <property type="entry name" value="AB_hydrolase_1"/>
</dbReference>
<dbReference type="Proteomes" id="UP000550729">
    <property type="component" value="Unassembled WGS sequence"/>
</dbReference>
<dbReference type="EMBL" id="JABBNB010000013">
    <property type="protein sequence ID" value="NMO02410.1"/>
    <property type="molecule type" value="Genomic_DNA"/>
</dbReference>
<evidence type="ECO:0000313" key="4">
    <source>
        <dbReference type="Proteomes" id="UP000550729"/>
    </source>
</evidence>